<dbReference type="InterPro" id="IPR011006">
    <property type="entry name" value="CheY-like_superfamily"/>
</dbReference>
<name>A0A3M3XFN4_PSEFL</name>
<reference evidence="2 3" key="1">
    <citation type="submission" date="2018-06" db="EMBL/GenBank/DDBJ databases">
        <authorList>
            <consortium name="Pathogen Informatics"/>
            <person name="Doyle S."/>
        </authorList>
    </citation>
    <scope>NUCLEOTIDE SEQUENCE [LARGE SCALE GENOMIC DNA]</scope>
    <source>
        <strain evidence="2 3">NCTC10038</strain>
    </source>
</reference>
<dbReference type="Proteomes" id="UP000248640">
    <property type="component" value="Chromosome 1"/>
</dbReference>
<dbReference type="GeneID" id="61638327"/>
<comment type="caution">
    <text evidence="1">Lacks conserved residue(s) required for the propagation of feature annotation.</text>
</comment>
<dbReference type="SUPFAM" id="SSF52172">
    <property type="entry name" value="CheY-like"/>
    <property type="match status" value="1"/>
</dbReference>
<evidence type="ECO:0000313" key="3">
    <source>
        <dbReference type="Proteomes" id="UP000248640"/>
    </source>
</evidence>
<dbReference type="RefSeq" id="WP_053255560.1">
    <property type="nucleotide sequence ID" value="NZ_CBCRXZ010000027.1"/>
</dbReference>
<organism evidence="2 3">
    <name type="scientific">Pseudomonas fluorescens</name>
    <dbReference type="NCBI Taxonomy" id="294"/>
    <lineage>
        <taxon>Bacteria</taxon>
        <taxon>Pseudomonadati</taxon>
        <taxon>Pseudomonadota</taxon>
        <taxon>Gammaproteobacteria</taxon>
        <taxon>Pseudomonadales</taxon>
        <taxon>Pseudomonadaceae</taxon>
        <taxon>Pseudomonas</taxon>
    </lineage>
</organism>
<dbReference type="PROSITE" id="PS50110">
    <property type="entry name" value="RESPONSE_REGULATORY"/>
    <property type="match status" value="1"/>
</dbReference>
<evidence type="ECO:0000256" key="1">
    <source>
        <dbReference type="PROSITE-ProRule" id="PRU00169"/>
    </source>
</evidence>
<proteinExistence type="predicted"/>
<dbReference type="Gene3D" id="3.40.50.2300">
    <property type="match status" value="1"/>
</dbReference>
<protein>
    <submittedName>
        <fullName evidence="2">Chemotaxis protein CheY</fullName>
    </submittedName>
</protein>
<accession>A0A3M3XFN4</accession>
<sequence>MINKALRIMIADPEHAQRLRLERDLNRQGYYAIAPVPSLSDLLNLVEYGDRGFDLVLMNASLAGNEGFNLDDFCRDHSSVGQVFIYDLPPRQLTIQSAKIDDRLVFSAVQLPEAASIRRLAHKADLSRLSVIS</sequence>
<dbReference type="EMBL" id="LS483372">
    <property type="protein sequence ID" value="SQF90968.1"/>
    <property type="molecule type" value="Genomic_DNA"/>
</dbReference>
<dbReference type="InterPro" id="IPR001789">
    <property type="entry name" value="Sig_transdc_resp-reg_receiver"/>
</dbReference>
<gene>
    <name evidence="2" type="ORF">NCTC10038_02389</name>
</gene>
<evidence type="ECO:0000313" key="2">
    <source>
        <dbReference type="EMBL" id="SQF90968.1"/>
    </source>
</evidence>
<dbReference type="AlphaFoldDB" id="A0A3M3XFN4"/>
<dbReference type="GO" id="GO:0000160">
    <property type="term" value="P:phosphorelay signal transduction system"/>
    <property type="evidence" value="ECO:0007669"/>
    <property type="project" value="InterPro"/>
</dbReference>